<accession>R3TNS6</accession>
<name>R3TNS6_9ENTE</name>
<comment type="caution">
    <text evidence="1">The sequence shown here is derived from an EMBL/GenBank/DDBJ whole genome shotgun (WGS) entry which is preliminary data.</text>
</comment>
<reference evidence="1 2" key="1">
    <citation type="submission" date="2013-02" db="EMBL/GenBank/DDBJ databases">
        <title>The Genome Sequence of Enterococcus phoeniculicola BAA-412.</title>
        <authorList>
            <consortium name="The Broad Institute Genome Sequencing Platform"/>
            <consortium name="The Broad Institute Genome Sequencing Center for Infectious Disease"/>
            <person name="Earl A.M."/>
            <person name="Gilmore M.S."/>
            <person name="Lebreton F."/>
            <person name="Walker B."/>
            <person name="Young S.K."/>
            <person name="Zeng Q."/>
            <person name="Gargeya S."/>
            <person name="Fitzgerald M."/>
            <person name="Haas B."/>
            <person name="Abouelleil A."/>
            <person name="Alvarado L."/>
            <person name="Arachchi H.M."/>
            <person name="Berlin A.M."/>
            <person name="Chapman S.B."/>
            <person name="Dewar J."/>
            <person name="Goldberg J."/>
            <person name="Griggs A."/>
            <person name="Gujja S."/>
            <person name="Hansen M."/>
            <person name="Howarth C."/>
            <person name="Imamovic A."/>
            <person name="Larimer J."/>
            <person name="McCowan C."/>
            <person name="Murphy C."/>
            <person name="Neiman D."/>
            <person name="Pearson M."/>
            <person name="Priest M."/>
            <person name="Roberts A."/>
            <person name="Saif S."/>
            <person name="Shea T."/>
            <person name="Sisk P."/>
            <person name="Sykes S."/>
            <person name="Wortman J."/>
            <person name="Nusbaum C."/>
            <person name="Birren B."/>
        </authorList>
    </citation>
    <scope>NUCLEOTIDE SEQUENCE [LARGE SCALE GENOMIC DNA]</scope>
    <source>
        <strain evidence="1 2">ATCC BAA-412</strain>
    </source>
</reference>
<proteinExistence type="predicted"/>
<dbReference type="Proteomes" id="UP000013785">
    <property type="component" value="Unassembled WGS sequence"/>
</dbReference>
<protein>
    <submittedName>
        <fullName evidence="1">Uncharacterized protein</fullName>
    </submittedName>
</protein>
<dbReference type="HOGENOM" id="CLU_3373649_0_0_9"/>
<organism evidence="1 2">
    <name type="scientific">Enterococcus phoeniculicola ATCC BAA-412</name>
    <dbReference type="NCBI Taxonomy" id="1158610"/>
    <lineage>
        <taxon>Bacteria</taxon>
        <taxon>Bacillati</taxon>
        <taxon>Bacillota</taxon>
        <taxon>Bacilli</taxon>
        <taxon>Lactobacillales</taxon>
        <taxon>Enterococcaceae</taxon>
        <taxon>Enterococcus</taxon>
    </lineage>
</organism>
<dbReference type="AlphaFoldDB" id="R3TNS6"/>
<sequence>MTSKSSIENRTFGGRYFYAYDLLKEMTGDDTTLK</sequence>
<gene>
    <name evidence="1" type="ORF">UC3_03071</name>
</gene>
<evidence type="ECO:0000313" key="2">
    <source>
        <dbReference type="Proteomes" id="UP000013785"/>
    </source>
</evidence>
<dbReference type="EMBL" id="AJAT01000017">
    <property type="protein sequence ID" value="EOL42718.1"/>
    <property type="molecule type" value="Genomic_DNA"/>
</dbReference>
<keyword evidence="2" id="KW-1185">Reference proteome</keyword>
<evidence type="ECO:0000313" key="1">
    <source>
        <dbReference type="EMBL" id="EOL42718.1"/>
    </source>
</evidence>